<reference evidence="2 3" key="1">
    <citation type="journal article" date="2016" name="Antonie Van Leeuwenhoek">
        <title>Nocardia donostiensis sp. nov., isolated from human respiratory specimens.</title>
        <authorList>
            <person name="Ercibengoa M."/>
            <person name="Bell M."/>
            <person name="Marimon J.M."/>
            <person name="Humrighouse B."/>
            <person name="Klenk H.P."/>
            <person name="Potter G."/>
            <person name="Perez-Trallero E."/>
        </authorList>
    </citation>
    <scope>NUCLEOTIDE SEQUENCE [LARGE SCALE GENOMIC DNA]</scope>
    <source>
        <strain evidence="2 3">X1655</strain>
    </source>
</reference>
<evidence type="ECO:0000259" key="1">
    <source>
        <dbReference type="Pfam" id="PF01551"/>
    </source>
</evidence>
<dbReference type="AlphaFoldDB" id="A0A1V2TJY2"/>
<dbReference type="Proteomes" id="UP000188836">
    <property type="component" value="Unassembled WGS sequence"/>
</dbReference>
<feature type="domain" description="M23ase beta-sheet core" evidence="1">
    <location>
        <begin position="211"/>
        <end position="305"/>
    </location>
</feature>
<protein>
    <submittedName>
        <fullName evidence="2">Peptidase</fullName>
    </submittedName>
</protein>
<dbReference type="GO" id="GO:0004222">
    <property type="term" value="F:metalloendopeptidase activity"/>
    <property type="evidence" value="ECO:0007669"/>
    <property type="project" value="TreeGrafter"/>
</dbReference>
<organism evidence="2 3">
    <name type="scientific">Nocardia donostiensis</name>
    <dbReference type="NCBI Taxonomy" id="1538463"/>
    <lineage>
        <taxon>Bacteria</taxon>
        <taxon>Bacillati</taxon>
        <taxon>Actinomycetota</taxon>
        <taxon>Actinomycetes</taxon>
        <taxon>Mycobacteriales</taxon>
        <taxon>Nocardiaceae</taxon>
        <taxon>Nocardia</taxon>
    </lineage>
</organism>
<sequence length="318" mass="34162">MARAGRAGGLIIAPGWREREAQRNTAADARVALLTGAAALRTVVRNRPTVHDLRAVLHRRPSAEELGALLRRHRLLIGGLAVTLLLSAADTQFGSLITERPPWPGEQQRVAAAYPLQLQTPTPSVRRYLDAVENGERLREQAVVAAAARATLQRAKAEAAAVVAGERLPWIGSMPAPVPVPPGSITPHISGYVLPALGVFTSGFGQRWGTFHNGIDIAGPIGSPIYAVADGTVIDAGPASGFGLWVRIRHDDGTVSVYGHMYDFVVSRGERIRAGMQIARMGNRGDSTGPHLHFEIIVGGRHIDPQRWLALRGLTFEN</sequence>
<dbReference type="Gene3D" id="2.70.70.10">
    <property type="entry name" value="Glucose Permease (Domain IIA)"/>
    <property type="match status" value="1"/>
</dbReference>
<gene>
    <name evidence="2" type="ORF">B0T46_07140</name>
</gene>
<dbReference type="CDD" id="cd12797">
    <property type="entry name" value="M23_peptidase"/>
    <property type="match status" value="1"/>
</dbReference>
<keyword evidence="3" id="KW-1185">Reference proteome</keyword>
<dbReference type="PANTHER" id="PTHR21666">
    <property type="entry name" value="PEPTIDASE-RELATED"/>
    <property type="match status" value="1"/>
</dbReference>
<accession>A0A1V2TJY2</accession>
<dbReference type="Pfam" id="PF01551">
    <property type="entry name" value="Peptidase_M23"/>
    <property type="match status" value="1"/>
</dbReference>
<dbReference type="SUPFAM" id="SSF51261">
    <property type="entry name" value="Duplicated hybrid motif"/>
    <property type="match status" value="1"/>
</dbReference>
<comment type="caution">
    <text evidence="2">The sequence shown here is derived from an EMBL/GenBank/DDBJ whole genome shotgun (WGS) entry which is preliminary data.</text>
</comment>
<proteinExistence type="predicted"/>
<evidence type="ECO:0000313" key="3">
    <source>
        <dbReference type="Proteomes" id="UP000188836"/>
    </source>
</evidence>
<dbReference type="PANTHER" id="PTHR21666:SF270">
    <property type="entry name" value="MUREIN HYDROLASE ACTIVATOR ENVC"/>
    <property type="match status" value="1"/>
</dbReference>
<dbReference type="InterPro" id="IPR011055">
    <property type="entry name" value="Dup_hybrid_motif"/>
</dbReference>
<dbReference type="InterPro" id="IPR050570">
    <property type="entry name" value="Cell_wall_metabolism_enzyme"/>
</dbReference>
<name>A0A1V2TJY2_9NOCA</name>
<dbReference type="EMBL" id="MUMY01000004">
    <property type="protein sequence ID" value="ONM49671.1"/>
    <property type="molecule type" value="Genomic_DNA"/>
</dbReference>
<evidence type="ECO:0000313" key="2">
    <source>
        <dbReference type="EMBL" id="ONM49671.1"/>
    </source>
</evidence>
<dbReference type="InterPro" id="IPR016047">
    <property type="entry name" value="M23ase_b-sheet_dom"/>
</dbReference>
<dbReference type="STRING" id="1538463.B0T36_22665"/>